<dbReference type="PANTHER" id="PTHR33861:SF5">
    <property type="entry name" value="GAMMA-TUBULIN COMPLEX COMPONENT"/>
    <property type="match status" value="1"/>
</dbReference>
<feature type="compositionally biased region" description="Low complexity" evidence="1">
    <location>
        <begin position="254"/>
        <end position="263"/>
    </location>
</feature>
<dbReference type="Pfam" id="PF15189">
    <property type="entry name" value="MEIOC"/>
    <property type="match status" value="1"/>
</dbReference>
<feature type="region of interest" description="Disordered" evidence="1">
    <location>
        <begin position="291"/>
        <end position="338"/>
    </location>
</feature>
<feature type="compositionally biased region" description="Basic and acidic residues" evidence="1">
    <location>
        <begin position="537"/>
        <end position="559"/>
    </location>
</feature>
<feature type="region of interest" description="Disordered" evidence="1">
    <location>
        <begin position="973"/>
        <end position="999"/>
    </location>
</feature>
<feature type="compositionally biased region" description="Low complexity" evidence="1">
    <location>
        <begin position="151"/>
        <end position="175"/>
    </location>
</feature>
<feature type="region of interest" description="Disordered" evidence="1">
    <location>
        <begin position="502"/>
        <end position="569"/>
    </location>
</feature>
<keyword evidence="3" id="KW-1185">Reference proteome</keyword>
<gene>
    <name evidence="2" type="ORF">PoB_001678000</name>
</gene>
<reference evidence="2 3" key="1">
    <citation type="journal article" date="2021" name="Elife">
        <title>Chloroplast acquisition without the gene transfer in kleptoplastic sea slugs, Plakobranchus ocellatus.</title>
        <authorList>
            <person name="Maeda T."/>
            <person name="Takahashi S."/>
            <person name="Yoshida T."/>
            <person name="Shimamura S."/>
            <person name="Takaki Y."/>
            <person name="Nagai Y."/>
            <person name="Toyoda A."/>
            <person name="Suzuki Y."/>
            <person name="Arimoto A."/>
            <person name="Ishii H."/>
            <person name="Satoh N."/>
            <person name="Nishiyama T."/>
            <person name="Hasebe M."/>
            <person name="Maruyama T."/>
            <person name="Minagawa J."/>
            <person name="Obokata J."/>
            <person name="Shigenobu S."/>
        </authorList>
    </citation>
    <scope>NUCLEOTIDE SEQUENCE [LARGE SCALE GENOMIC DNA]</scope>
</reference>
<feature type="compositionally biased region" description="Low complexity" evidence="1">
    <location>
        <begin position="10"/>
        <end position="34"/>
    </location>
</feature>
<feature type="region of interest" description="Disordered" evidence="1">
    <location>
        <begin position="1"/>
        <end position="34"/>
    </location>
</feature>
<protein>
    <submittedName>
        <fullName evidence="2">Meiosis-specific coiled-coil domain-containing protein meioc</fullName>
    </submittedName>
</protein>
<accession>A0AAV3Z4B3</accession>
<dbReference type="AlphaFoldDB" id="A0AAV3Z4B3"/>
<feature type="compositionally biased region" description="Low complexity" evidence="1">
    <location>
        <begin position="326"/>
        <end position="338"/>
    </location>
</feature>
<dbReference type="Proteomes" id="UP000735302">
    <property type="component" value="Unassembled WGS sequence"/>
</dbReference>
<name>A0AAV3Z4B3_9GAST</name>
<feature type="compositionally biased region" description="Low complexity" evidence="1">
    <location>
        <begin position="502"/>
        <end position="518"/>
    </location>
</feature>
<sequence length="1162" mass="126881">MNSSHRVRNLSESSNSSSNNIYTNLVNNNNKNNNNNEILSPSELLTSGIINSESKVGFKHAAFNITSRRNGNTASENNINAANIYKPPKIMQEISSVPFVKVKDDLTRTAFGGGDAAHEMGHFENPSVARGITATNTDNFNIITSTSSGNTIMNNNNNNNNNNINSHNNGEGNNSAMNSRANHLNFNLNNQNSQSSPSPFPQGDLEYLSQGVSTRSENASLATTLMADSGFLAAAFSKEKLGGQENQQHHHHYQQQQQQQYHQRLQHHQQQKVQKLYQLQQQQLTNHFRQQLHFQQQRQHQQQPQYHHPHQQQQQQIRLAGGQGKPPAFHSPPTAAAAADARHIFHLQGLHKQQYQHQPQQLPAQQIFLPTLNPAPAVMGLGPQYTLVPTAHPGHPSLNRMGMAPGLNDPAAMSTMLNLRHPRPNLPGAPFRHLSPGPPAFGFPVPHLSRQPHFQHASLPPGNMAPHMNILNPQHIAQFNQMQQLQLLSQQLSAVAAVAAGTGNDSATGSSSSSGTNNVNERAKETLSKGNNNGVDIGEKGEKESRGRDIDKESEKEEGGCANSSANTGDENLLMLQGKNAAASATATPSAIEKQKAVVEDILARGDVRAAQIAYHQILQQALLQHQAAAYQQAPFLKPGHGGGTTQAPYPSLMSTLHPAAAALLLNSAQGTTPASGPQNQSLASLRRTDGLDFVSLDSLPSGYPSPQSNVHQHLHQLASGNSPAFTRDPLHMMYDTASVGSLASGFIGAQQHIPGFRHFRSGPSNELHTRLEECYEQFKAVEKERKKTEAELARQNPGKKVSSSNSINIPRLPNSPSRVDRLIVDCFREHARIVTLVEKMERLRSISIHTNVHATLTTWLDSIRRVQACRKDEIVNSANRQRAGVPRQPDDKDVIALAASIGDLSLHTKLARTAQWVALQMADKGNLDLPPLKTDVDLGPYTGQTQQLTALEITDVRHDRSLPSESMALLEEDVDNSGRSKACSQEEMPVTPGRDRHNDKHLTTCVALNSESVQRKPVNIVGEVDSDGICSDDVNVITDSSSQGGWLACGGTSIEELEDISNVISSSCNEDFSEDKSTDVECSAQCATTEAVYDKISGVKNSNVYGETHDAGEEGDDEREEEEEEEEEEEGDEEEEETETVVLKEDIFCDGVLSQVGCDNQ</sequence>
<evidence type="ECO:0000256" key="1">
    <source>
        <dbReference type="SAM" id="MobiDB-lite"/>
    </source>
</evidence>
<feature type="region of interest" description="Disordered" evidence="1">
    <location>
        <begin position="1103"/>
        <end position="1146"/>
    </location>
</feature>
<organism evidence="2 3">
    <name type="scientific">Plakobranchus ocellatus</name>
    <dbReference type="NCBI Taxonomy" id="259542"/>
    <lineage>
        <taxon>Eukaryota</taxon>
        <taxon>Metazoa</taxon>
        <taxon>Spiralia</taxon>
        <taxon>Lophotrochozoa</taxon>
        <taxon>Mollusca</taxon>
        <taxon>Gastropoda</taxon>
        <taxon>Heterobranchia</taxon>
        <taxon>Euthyneura</taxon>
        <taxon>Panpulmonata</taxon>
        <taxon>Sacoglossa</taxon>
        <taxon>Placobranchoidea</taxon>
        <taxon>Plakobranchidae</taxon>
        <taxon>Plakobranchus</taxon>
    </lineage>
</organism>
<dbReference type="GO" id="GO:0007141">
    <property type="term" value="P:male meiosis I"/>
    <property type="evidence" value="ECO:0007669"/>
    <property type="project" value="TreeGrafter"/>
</dbReference>
<feature type="region of interest" description="Disordered" evidence="1">
    <location>
        <begin position="151"/>
        <end position="206"/>
    </location>
</feature>
<comment type="caution">
    <text evidence="2">The sequence shown here is derived from an EMBL/GenBank/DDBJ whole genome shotgun (WGS) entry which is preliminary data.</text>
</comment>
<dbReference type="GO" id="GO:0048255">
    <property type="term" value="P:mRNA stabilization"/>
    <property type="evidence" value="ECO:0007669"/>
    <property type="project" value="TreeGrafter"/>
</dbReference>
<feature type="compositionally biased region" description="Low complexity" evidence="1">
    <location>
        <begin position="291"/>
        <end position="316"/>
    </location>
</feature>
<evidence type="ECO:0000313" key="2">
    <source>
        <dbReference type="EMBL" id="GFN90274.1"/>
    </source>
</evidence>
<dbReference type="PANTHER" id="PTHR33861">
    <property type="entry name" value="PROTEIN CBG18333"/>
    <property type="match status" value="1"/>
</dbReference>
<feature type="compositionally biased region" description="Low complexity" evidence="1">
    <location>
        <begin position="184"/>
        <end position="197"/>
    </location>
</feature>
<feature type="region of interest" description="Disordered" evidence="1">
    <location>
        <begin position="788"/>
        <end position="813"/>
    </location>
</feature>
<feature type="region of interest" description="Disordered" evidence="1">
    <location>
        <begin position="242"/>
        <end position="269"/>
    </location>
</feature>
<dbReference type="GO" id="GO:0005634">
    <property type="term" value="C:nucleus"/>
    <property type="evidence" value="ECO:0007669"/>
    <property type="project" value="TreeGrafter"/>
</dbReference>
<dbReference type="EMBL" id="BLXT01002015">
    <property type="protein sequence ID" value="GFN90274.1"/>
    <property type="molecule type" value="Genomic_DNA"/>
</dbReference>
<evidence type="ECO:0000313" key="3">
    <source>
        <dbReference type="Proteomes" id="UP000735302"/>
    </source>
</evidence>
<feature type="compositionally biased region" description="Acidic residues" evidence="1">
    <location>
        <begin position="1114"/>
        <end position="1140"/>
    </location>
</feature>
<dbReference type="GO" id="GO:0007144">
    <property type="term" value="P:female meiosis I"/>
    <property type="evidence" value="ECO:0007669"/>
    <property type="project" value="TreeGrafter"/>
</dbReference>
<dbReference type="GO" id="GO:0005737">
    <property type="term" value="C:cytoplasm"/>
    <property type="evidence" value="ECO:0007669"/>
    <property type="project" value="TreeGrafter"/>
</dbReference>
<dbReference type="InterPro" id="IPR027963">
    <property type="entry name" value="MEIOC"/>
</dbReference>
<proteinExistence type="predicted"/>